<accession>A0A016WUH6</accession>
<dbReference type="AlphaFoldDB" id="A0A016WUH6"/>
<protein>
    <submittedName>
        <fullName evidence="2">Uncharacterized protein</fullName>
    </submittedName>
</protein>
<keyword evidence="3" id="KW-1185">Reference proteome</keyword>
<proteinExistence type="predicted"/>
<evidence type="ECO:0000313" key="2">
    <source>
        <dbReference type="EMBL" id="EYC43251.1"/>
    </source>
</evidence>
<feature type="compositionally biased region" description="Basic and acidic residues" evidence="1">
    <location>
        <begin position="23"/>
        <end position="43"/>
    </location>
</feature>
<reference evidence="3" key="1">
    <citation type="journal article" date="2015" name="Nat. Genet.">
        <title>The genome and transcriptome of the zoonotic hookworm Ancylostoma ceylanicum identify infection-specific gene families.</title>
        <authorList>
            <person name="Schwarz E.M."/>
            <person name="Hu Y."/>
            <person name="Antoshechkin I."/>
            <person name="Miller M.M."/>
            <person name="Sternberg P.W."/>
            <person name="Aroian R.V."/>
        </authorList>
    </citation>
    <scope>NUCLEOTIDE SEQUENCE</scope>
    <source>
        <strain evidence="3">HY135</strain>
    </source>
</reference>
<evidence type="ECO:0000313" key="3">
    <source>
        <dbReference type="Proteomes" id="UP000024635"/>
    </source>
</evidence>
<dbReference type="Proteomes" id="UP000024635">
    <property type="component" value="Unassembled WGS sequence"/>
</dbReference>
<feature type="region of interest" description="Disordered" evidence="1">
    <location>
        <begin position="1"/>
        <end position="43"/>
    </location>
</feature>
<name>A0A016WUH6_9BILA</name>
<comment type="caution">
    <text evidence="2">The sequence shown here is derived from an EMBL/GenBank/DDBJ whole genome shotgun (WGS) entry which is preliminary data.</text>
</comment>
<dbReference type="EMBL" id="JARK01000098">
    <property type="protein sequence ID" value="EYC43251.1"/>
    <property type="molecule type" value="Genomic_DNA"/>
</dbReference>
<evidence type="ECO:0000256" key="1">
    <source>
        <dbReference type="SAM" id="MobiDB-lite"/>
    </source>
</evidence>
<sequence>MNGRLFMNEATSKRAPQQRSRVKRTDPFVENLPKESGRRGKDILNRKNAWPPRARKRVRETCVRTAVFLCSLSNVQHDDKVPENIAISVNGKRAFSLLDSPGFC</sequence>
<organism evidence="2 3">
    <name type="scientific">Ancylostoma ceylanicum</name>
    <dbReference type="NCBI Taxonomy" id="53326"/>
    <lineage>
        <taxon>Eukaryota</taxon>
        <taxon>Metazoa</taxon>
        <taxon>Ecdysozoa</taxon>
        <taxon>Nematoda</taxon>
        <taxon>Chromadorea</taxon>
        <taxon>Rhabditida</taxon>
        <taxon>Rhabditina</taxon>
        <taxon>Rhabditomorpha</taxon>
        <taxon>Strongyloidea</taxon>
        <taxon>Ancylostomatidae</taxon>
        <taxon>Ancylostomatinae</taxon>
        <taxon>Ancylostoma</taxon>
    </lineage>
</organism>
<gene>
    <name evidence="2" type="primary">Acey_s0498.g2512</name>
    <name evidence="2" type="ORF">Y032_0498g2512</name>
</gene>